<feature type="transmembrane region" description="Helical" evidence="1">
    <location>
        <begin position="78"/>
        <end position="99"/>
    </location>
</feature>
<sequence length="358" mass="39513">MFSPWADVMLLGGGSLFALLVLQMMHLEKEGLATLGVIMLGLANLVNHPHFAFSYQMFYGSWSDVKEGRWPPDLRRRWMIAGVIAPVALAACLVTGALLSVHGQSLLLALSLTAMGLLVGWHYVKQGFGMAMMDAALKKRYWPAETRKALLINAYACWGAAWTLGSGGTLARQLWGVFGVNYAMPPALTILACGVASLTTIWCGLAVFRCVGQWRAQQLTWKQWPAAGLLAYFITLYVWLGLVWTEPAFLLVIPFFHSLQYLTVVSKYTSNQARARQWSGARLAGFVVTGAVLGGLGFWILPWVVDYARTGQMPGQGVALSLACAWIFINVHHYLIDNVLWRQGNPKVKEFLFDAQPG</sequence>
<dbReference type="RefSeq" id="WP_167223737.1">
    <property type="nucleotide sequence ID" value="NZ_VUYU01000005.1"/>
</dbReference>
<feature type="transmembrane region" description="Helical" evidence="1">
    <location>
        <begin position="106"/>
        <end position="124"/>
    </location>
</feature>
<feature type="transmembrane region" description="Helical" evidence="1">
    <location>
        <begin position="6"/>
        <end position="25"/>
    </location>
</feature>
<proteinExistence type="predicted"/>
<keyword evidence="1" id="KW-1133">Transmembrane helix</keyword>
<accession>A0ABX0LN04</accession>
<keyword evidence="3" id="KW-1185">Reference proteome</keyword>
<gene>
    <name evidence="2" type="ORF">F0185_09355</name>
</gene>
<dbReference type="Proteomes" id="UP000785613">
    <property type="component" value="Unassembled WGS sequence"/>
</dbReference>
<name>A0ABX0LN04_9BURK</name>
<reference evidence="2 3" key="1">
    <citation type="submission" date="2019-09" db="EMBL/GenBank/DDBJ databases">
        <title>Taxonomy of Antarctic Massilia spp.: description of Massilia rubra sp. nov., Massilia aquatica sp. nov., Massilia mucilaginosa sp. nov., Massilia frigida sp. nov. isolated from streams, lakes and regoliths.</title>
        <authorList>
            <person name="Holochova P."/>
            <person name="Sedlacek I."/>
            <person name="Kralova S."/>
            <person name="Maslanova I."/>
            <person name="Busse H.-J."/>
            <person name="Stankova E."/>
            <person name="Vrbovska V."/>
            <person name="Kovarovic V."/>
            <person name="Bartak M."/>
            <person name="Svec P."/>
            <person name="Pantucek R."/>
        </authorList>
    </citation>
    <scope>NUCLEOTIDE SEQUENCE [LARGE SCALE GENOMIC DNA]</scope>
    <source>
        <strain evidence="2 3">CCM 8692</strain>
    </source>
</reference>
<protein>
    <submittedName>
        <fullName evidence="2">Uncharacterized protein</fullName>
    </submittedName>
</protein>
<feature type="transmembrane region" description="Helical" evidence="1">
    <location>
        <begin position="317"/>
        <end position="336"/>
    </location>
</feature>
<evidence type="ECO:0000313" key="2">
    <source>
        <dbReference type="EMBL" id="NHZ33795.1"/>
    </source>
</evidence>
<keyword evidence="1" id="KW-0812">Transmembrane</keyword>
<keyword evidence="1" id="KW-0472">Membrane</keyword>
<feature type="transmembrane region" description="Helical" evidence="1">
    <location>
        <begin position="187"/>
        <end position="212"/>
    </location>
</feature>
<feature type="transmembrane region" description="Helical" evidence="1">
    <location>
        <begin position="281"/>
        <end position="305"/>
    </location>
</feature>
<organism evidence="2 3">
    <name type="scientific">Massilia rubra</name>
    <dbReference type="NCBI Taxonomy" id="2607910"/>
    <lineage>
        <taxon>Bacteria</taxon>
        <taxon>Pseudomonadati</taxon>
        <taxon>Pseudomonadota</taxon>
        <taxon>Betaproteobacteria</taxon>
        <taxon>Burkholderiales</taxon>
        <taxon>Oxalobacteraceae</taxon>
        <taxon>Telluria group</taxon>
        <taxon>Massilia</taxon>
    </lineage>
</organism>
<evidence type="ECO:0000256" key="1">
    <source>
        <dbReference type="SAM" id="Phobius"/>
    </source>
</evidence>
<feature type="transmembrane region" description="Helical" evidence="1">
    <location>
        <begin position="32"/>
        <end position="58"/>
    </location>
</feature>
<dbReference type="EMBL" id="VUYU01000005">
    <property type="protein sequence ID" value="NHZ33795.1"/>
    <property type="molecule type" value="Genomic_DNA"/>
</dbReference>
<comment type="caution">
    <text evidence="2">The sequence shown here is derived from an EMBL/GenBank/DDBJ whole genome shotgun (WGS) entry which is preliminary data.</text>
</comment>
<feature type="transmembrane region" description="Helical" evidence="1">
    <location>
        <begin position="224"/>
        <end position="242"/>
    </location>
</feature>
<evidence type="ECO:0000313" key="3">
    <source>
        <dbReference type="Proteomes" id="UP000785613"/>
    </source>
</evidence>